<dbReference type="InterPro" id="IPR014729">
    <property type="entry name" value="Rossmann-like_a/b/a_fold"/>
</dbReference>
<evidence type="ECO:0000259" key="1">
    <source>
        <dbReference type="Pfam" id="PF01507"/>
    </source>
</evidence>
<dbReference type="Pfam" id="PF01507">
    <property type="entry name" value="PAPS_reduct"/>
    <property type="match status" value="1"/>
</dbReference>
<sequence length="292" mass="33521">MDLEQTAIERLRFAAEMSLRVYKQPLVITYSGGKDSDVLLHLAGAAGIPYEVLHSLTTADAPETVWHVRDTFRRLELAGVKCDIDTHRTPDGGNVTMWNLIPQKRMPPTRLVRYCCAELKETSGSGRWIATGVRWAESQKRKTTRGIMEKLHRDKAKRIILMDDNDERRMLLENCQLKGTRTVNPIVDWQNADIWDYCAAEKICMNPLYACGFARIGCIGCPMAGKHRKEQFARYPKYRDAYIRAFGRMLECQKRKGLSGLWQTGEDVYRWWMEDGVLPGQMVLEGMEDVTL</sequence>
<dbReference type="PANTHER" id="PTHR43196:SF2">
    <property type="entry name" value="PHOSPHOADENOSINE PHOSPHOSULFATE REDUCTASE"/>
    <property type="match status" value="1"/>
</dbReference>
<dbReference type="PANTHER" id="PTHR43196">
    <property type="entry name" value="SULFATE ADENYLYLTRANSFERASE SUBUNIT 2"/>
    <property type="match status" value="1"/>
</dbReference>
<dbReference type="InterPro" id="IPR050128">
    <property type="entry name" value="Sulfate_adenylyltrnsfr_sub2"/>
</dbReference>
<evidence type="ECO:0000313" key="2">
    <source>
        <dbReference type="EMBL" id="DAF61787.1"/>
    </source>
</evidence>
<dbReference type="GO" id="GO:0003824">
    <property type="term" value="F:catalytic activity"/>
    <property type="evidence" value="ECO:0007669"/>
    <property type="project" value="InterPro"/>
</dbReference>
<accession>A0A8S5TFJ0</accession>
<name>A0A8S5TFJ0_9CAUD</name>
<proteinExistence type="predicted"/>
<dbReference type="SUPFAM" id="SSF52402">
    <property type="entry name" value="Adenine nucleotide alpha hydrolases-like"/>
    <property type="match status" value="1"/>
</dbReference>
<feature type="domain" description="Phosphoadenosine phosphosulphate reductase" evidence="1">
    <location>
        <begin position="26"/>
        <end position="223"/>
    </location>
</feature>
<dbReference type="EMBL" id="BK032817">
    <property type="protein sequence ID" value="DAF61787.1"/>
    <property type="molecule type" value="Genomic_DNA"/>
</dbReference>
<reference evidence="2" key="1">
    <citation type="journal article" date="2021" name="Proc. Natl. Acad. Sci. U.S.A.">
        <title>A Catalog of Tens of Thousands of Viruses from Human Metagenomes Reveals Hidden Associations with Chronic Diseases.</title>
        <authorList>
            <person name="Tisza M.J."/>
            <person name="Buck C.B."/>
        </authorList>
    </citation>
    <scope>NUCLEOTIDE SEQUENCE</scope>
    <source>
        <strain evidence="2">CtbgC51</strain>
    </source>
</reference>
<dbReference type="InterPro" id="IPR002500">
    <property type="entry name" value="PAPS_reduct_dom"/>
</dbReference>
<dbReference type="Gene3D" id="3.40.50.620">
    <property type="entry name" value="HUPs"/>
    <property type="match status" value="1"/>
</dbReference>
<organism evidence="2">
    <name type="scientific">Siphoviridae sp. ctbgC51</name>
    <dbReference type="NCBI Taxonomy" id="2827901"/>
    <lineage>
        <taxon>Viruses</taxon>
        <taxon>Duplodnaviria</taxon>
        <taxon>Heunggongvirae</taxon>
        <taxon>Uroviricota</taxon>
        <taxon>Caudoviricetes</taxon>
    </lineage>
</organism>
<protein>
    <submittedName>
        <fullName evidence="2">Phosphoadenosine-phosphosulfate reductase</fullName>
    </submittedName>
</protein>